<reference evidence="1 2" key="1">
    <citation type="submission" date="2018-08" db="EMBL/GenBank/DDBJ databases">
        <title>A genome reference for cultivated species of the human gut microbiota.</title>
        <authorList>
            <person name="Zou Y."/>
            <person name="Xue W."/>
            <person name="Luo G."/>
        </authorList>
    </citation>
    <scope>NUCLEOTIDE SEQUENCE [LARGE SCALE GENOMIC DNA]</scope>
    <source>
        <strain evidence="1 2">AF19-21</strain>
    </source>
</reference>
<proteinExistence type="predicted"/>
<dbReference type="InterPro" id="IPR050155">
    <property type="entry name" value="HAD-like_hydrolase_sf"/>
</dbReference>
<name>A0A3E2X0I7_9FIRM</name>
<dbReference type="Gene3D" id="1.10.150.240">
    <property type="entry name" value="Putative phosphatase, domain 2"/>
    <property type="match status" value="1"/>
</dbReference>
<dbReference type="InterPro" id="IPR036412">
    <property type="entry name" value="HAD-like_sf"/>
</dbReference>
<dbReference type="Proteomes" id="UP000261111">
    <property type="component" value="Unassembled WGS sequence"/>
</dbReference>
<gene>
    <name evidence="1" type="ORF">DWX41_03830</name>
</gene>
<dbReference type="PANTHER" id="PTHR43434:SF20">
    <property type="entry name" value="5'-NUCLEOTIDASE"/>
    <property type="match status" value="1"/>
</dbReference>
<accession>A0A3E2X0I7</accession>
<dbReference type="SUPFAM" id="SSF56784">
    <property type="entry name" value="HAD-like"/>
    <property type="match status" value="1"/>
</dbReference>
<dbReference type="CDD" id="cd04302">
    <property type="entry name" value="HAD_5NT"/>
    <property type="match status" value="1"/>
</dbReference>
<dbReference type="EMBL" id="QVIA01000003">
    <property type="protein sequence ID" value="RGC34594.1"/>
    <property type="molecule type" value="Genomic_DNA"/>
</dbReference>
<keyword evidence="1" id="KW-0378">Hydrolase</keyword>
<sequence length="227" mass="25232">MEIKTVLFDLDGTLTDSGPGIMAGVQYALNKYGMEVDDFSRLRCFIGPPLKEQFQKFCGFSDEEGVRAVEYYREYYRDKGIFENEVYDGISELLRELKGAGLKVIMATSKPEAFAVTIAEHFGISRYFDFIGGSLMDGRRTKKSEVIEYVLDAAGVEERSTVLMIGDRDYDILGAKEAGVHSLGVLYGYGSREELAAAGADFLAEKPEDVLRYIAGKAIEESKNCNL</sequence>
<organism evidence="1 2">
    <name type="scientific">Hungatella hathewayi</name>
    <dbReference type="NCBI Taxonomy" id="154046"/>
    <lineage>
        <taxon>Bacteria</taxon>
        <taxon>Bacillati</taxon>
        <taxon>Bacillota</taxon>
        <taxon>Clostridia</taxon>
        <taxon>Lachnospirales</taxon>
        <taxon>Lachnospiraceae</taxon>
        <taxon>Hungatella</taxon>
    </lineage>
</organism>
<dbReference type="GeneID" id="93333900"/>
<dbReference type="InterPro" id="IPR023198">
    <property type="entry name" value="PGP-like_dom2"/>
</dbReference>
<dbReference type="FunFam" id="3.40.50.1000:FF:000022">
    <property type="entry name" value="Phosphoglycolate phosphatase"/>
    <property type="match status" value="1"/>
</dbReference>
<dbReference type="InterPro" id="IPR023214">
    <property type="entry name" value="HAD_sf"/>
</dbReference>
<dbReference type="InterPro" id="IPR041492">
    <property type="entry name" value="HAD_2"/>
</dbReference>
<dbReference type="GO" id="GO:0016787">
    <property type="term" value="F:hydrolase activity"/>
    <property type="evidence" value="ECO:0007669"/>
    <property type="project" value="UniProtKB-KW"/>
</dbReference>
<dbReference type="PANTHER" id="PTHR43434">
    <property type="entry name" value="PHOSPHOGLYCOLATE PHOSPHATASE"/>
    <property type="match status" value="1"/>
</dbReference>
<dbReference type="Pfam" id="PF13419">
    <property type="entry name" value="HAD_2"/>
    <property type="match status" value="1"/>
</dbReference>
<evidence type="ECO:0000313" key="1">
    <source>
        <dbReference type="EMBL" id="RGC34594.1"/>
    </source>
</evidence>
<dbReference type="SFLD" id="SFLDG01129">
    <property type="entry name" value="C1.5:_HAD__Beta-PGM__Phosphata"/>
    <property type="match status" value="1"/>
</dbReference>
<dbReference type="GO" id="GO:0005829">
    <property type="term" value="C:cytosol"/>
    <property type="evidence" value="ECO:0007669"/>
    <property type="project" value="TreeGrafter"/>
</dbReference>
<evidence type="ECO:0000313" key="2">
    <source>
        <dbReference type="Proteomes" id="UP000261111"/>
    </source>
</evidence>
<dbReference type="AlphaFoldDB" id="A0A3E2X0I7"/>
<dbReference type="NCBIfam" id="TIGR01549">
    <property type="entry name" value="HAD-SF-IA-v1"/>
    <property type="match status" value="1"/>
</dbReference>
<protein>
    <submittedName>
        <fullName evidence="1">HAD family hydrolase</fullName>
    </submittedName>
</protein>
<dbReference type="SFLD" id="SFLDG01135">
    <property type="entry name" value="C1.5.6:_HAD__Beta-PGM__Phospha"/>
    <property type="match status" value="1"/>
</dbReference>
<dbReference type="SFLD" id="SFLDS00003">
    <property type="entry name" value="Haloacid_Dehalogenase"/>
    <property type="match status" value="1"/>
</dbReference>
<dbReference type="RefSeq" id="WP_025657721.1">
    <property type="nucleotide sequence ID" value="NZ_QVIA01000003.1"/>
</dbReference>
<comment type="caution">
    <text evidence="1">The sequence shown here is derived from an EMBL/GenBank/DDBJ whole genome shotgun (WGS) entry which is preliminary data.</text>
</comment>
<dbReference type="InterPro" id="IPR006439">
    <property type="entry name" value="HAD-SF_hydro_IA"/>
</dbReference>
<dbReference type="GO" id="GO:0004713">
    <property type="term" value="F:protein tyrosine kinase activity"/>
    <property type="evidence" value="ECO:0007669"/>
    <property type="project" value="TreeGrafter"/>
</dbReference>
<dbReference type="Gene3D" id="3.40.50.1000">
    <property type="entry name" value="HAD superfamily/HAD-like"/>
    <property type="match status" value="1"/>
</dbReference>